<comment type="similarity">
    <text evidence="1">Belongs to the type-I restriction system S methylase family.</text>
</comment>
<evidence type="ECO:0000256" key="1">
    <source>
        <dbReference type="ARBA" id="ARBA00010923"/>
    </source>
</evidence>
<dbReference type="InterPro" id="IPR044946">
    <property type="entry name" value="Restrct_endonuc_typeI_TRD_sf"/>
</dbReference>
<keyword evidence="4" id="KW-0175">Coiled coil</keyword>
<evidence type="ECO:0000256" key="4">
    <source>
        <dbReference type="SAM" id="Coils"/>
    </source>
</evidence>
<feature type="coiled-coil region" evidence="4">
    <location>
        <begin position="133"/>
        <end position="160"/>
    </location>
</feature>
<dbReference type="InterPro" id="IPR000055">
    <property type="entry name" value="Restrct_endonuc_typeI_TRD"/>
</dbReference>
<gene>
    <name evidence="6" type="ORF">DMP07_05570</name>
</gene>
<dbReference type="GO" id="GO:0003677">
    <property type="term" value="F:DNA binding"/>
    <property type="evidence" value="ECO:0007669"/>
    <property type="project" value="UniProtKB-KW"/>
</dbReference>
<keyword evidence="7" id="KW-1185">Reference proteome</keyword>
<dbReference type="PANTHER" id="PTHR30408:SF12">
    <property type="entry name" value="TYPE I RESTRICTION ENZYME MJAVIII SPECIFICITY SUBUNIT"/>
    <property type="match status" value="1"/>
</dbReference>
<evidence type="ECO:0000259" key="5">
    <source>
        <dbReference type="Pfam" id="PF01420"/>
    </source>
</evidence>
<protein>
    <submittedName>
        <fullName evidence="6">Restriction endonuclease subunit S</fullName>
    </submittedName>
</protein>
<dbReference type="CDD" id="cd17517">
    <property type="entry name" value="RMtype1_S_EcoKI_StySPI-TRD2-CR2_like"/>
    <property type="match status" value="1"/>
</dbReference>
<keyword evidence="6" id="KW-0255">Endonuclease</keyword>
<keyword evidence="2" id="KW-0680">Restriction system</keyword>
<dbReference type="AlphaFoldDB" id="A0A3N0AF20"/>
<keyword evidence="6" id="KW-0540">Nuclease</keyword>
<dbReference type="SUPFAM" id="SSF116734">
    <property type="entry name" value="DNA methylase specificity domain"/>
    <property type="match status" value="2"/>
</dbReference>
<dbReference type="Proteomes" id="UP000267368">
    <property type="component" value="Unassembled WGS sequence"/>
</dbReference>
<dbReference type="InterPro" id="IPR052021">
    <property type="entry name" value="Type-I_RS_S_subunit"/>
</dbReference>
<keyword evidence="6" id="KW-0378">Hydrolase</keyword>
<feature type="domain" description="Type I restriction modification DNA specificity" evidence="5">
    <location>
        <begin position="3"/>
        <end position="145"/>
    </location>
</feature>
<accession>A0A3N0AF20</accession>
<dbReference type="GO" id="GO:0004519">
    <property type="term" value="F:endonuclease activity"/>
    <property type="evidence" value="ECO:0007669"/>
    <property type="project" value="UniProtKB-KW"/>
</dbReference>
<dbReference type="PANTHER" id="PTHR30408">
    <property type="entry name" value="TYPE-1 RESTRICTION ENZYME ECOKI SPECIFICITY PROTEIN"/>
    <property type="match status" value="1"/>
</dbReference>
<proteinExistence type="inferred from homology"/>
<evidence type="ECO:0000256" key="3">
    <source>
        <dbReference type="ARBA" id="ARBA00023125"/>
    </source>
</evidence>
<comment type="caution">
    <text evidence="6">The sequence shown here is derived from an EMBL/GenBank/DDBJ whole genome shotgun (WGS) entry which is preliminary data.</text>
</comment>
<dbReference type="Gene3D" id="3.90.220.20">
    <property type="entry name" value="DNA methylase specificity domains"/>
    <property type="match status" value="2"/>
</dbReference>
<dbReference type="Pfam" id="PF01420">
    <property type="entry name" value="Methylase_S"/>
    <property type="match status" value="2"/>
</dbReference>
<feature type="domain" description="Type I restriction modification DNA specificity" evidence="5">
    <location>
        <begin position="178"/>
        <end position="348"/>
    </location>
</feature>
<reference evidence="7" key="1">
    <citation type="submission" date="2018-05" db="EMBL/GenBank/DDBJ databases">
        <title>Genome Sequencing of selected type strains of the family Eggerthellaceae.</title>
        <authorList>
            <person name="Danylec N."/>
            <person name="Stoll D.A."/>
            <person name="Doetsch A."/>
            <person name="Huch M."/>
        </authorList>
    </citation>
    <scope>NUCLEOTIDE SEQUENCE [LARGE SCALE GENOMIC DNA]</scope>
    <source>
        <strain evidence="7">DSM 17537</strain>
    </source>
</reference>
<evidence type="ECO:0000256" key="2">
    <source>
        <dbReference type="ARBA" id="ARBA00022747"/>
    </source>
</evidence>
<organism evidence="6 7">
    <name type="scientific">Slackia faecicanis</name>
    <dbReference type="NCBI Taxonomy" id="255723"/>
    <lineage>
        <taxon>Bacteria</taxon>
        <taxon>Bacillati</taxon>
        <taxon>Actinomycetota</taxon>
        <taxon>Coriobacteriia</taxon>
        <taxon>Eggerthellales</taxon>
        <taxon>Eggerthellaceae</taxon>
        <taxon>Slackia</taxon>
    </lineage>
</organism>
<name>A0A3N0AF20_9ACTN</name>
<dbReference type="OrthoDB" id="3190754at2"/>
<sequence length="373" mass="41751">MAPKKDAFSKDGVSFVRAGSLSDLLAGGSLADLEKIDAFTAEKLRLTLFPAGTVVFAKSGMSCMTGNVYILPEPCYVVSHLACVIPNGSHAVYLKHYFRFNRPNKFVDNPSFPSIKLNRIKNIELRLPLPGVMDEQARVLERIEGQVEQMKMQLSLLDALVKSRFVEMFGNSRLGYKYEIQKLGALLSVDSQNGLYKPQKFYVDKGGVPIVRVDAFQTGHIDDYGSLKRLECSESEIEVYGLRENDIVINRVNGSIERVGKIAWIHGLAEPTVFESNLMRFHVDEDKLDLSYITAFLNSDDIRQQIKSRARIANQCSINQGNVADFDIPLPPLALQQEFADFVAQVDKSRFVAQLLMGKYNGAMTAIEKLITR</sequence>
<dbReference type="GO" id="GO:0009307">
    <property type="term" value="P:DNA restriction-modification system"/>
    <property type="evidence" value="ECO:0007669"/>
    <property type="project" value="UniProtKB-KW"/>
</dbReference>
<dbReference type="EMBL" id="QICB01000003">
    <property type="protein sequence ID" value="RNL19838.1"/>
    <property type="molecule type" value="Genomic_DNA"/>
</dbReference>
<keyword evidence="3" id="KW-0238">DNA-binding</keyword>
<evidence type="ECO:0000313" key="6">
    <source>
        <dbReference type="EMBL" id="RNL19838.1"/>
    </source>
</evidence>
<evidence type="ECO:0000313" key="7">
    <source>
        <dbReference type="Proteomes" id="UP000267368"/>
    </source>
</evidence>